<protein>
    <submittedName>
        <fullName evidence="2">Uncharacterized protein</fullName>
    </submittedName>
</protein>
<name>U1Q8D2_9ACTO</name>
<gene>
    <name evidence="2" type="ORF">HMPREF1549_01820</name>
</gene>
<sequence>MRYNTLCARPIRNTSRWHSARHLSPKQALDGSYAGPSSPTVFPQERRRVSASPVGNRES</sequence>
<organism evidence="2 3">
    <name type="scientific">Actinomyces johnsonii F0510</name>
    <dbReference type="NCBI Taxonomy" id="1227262"/>
    <lineage>
        <taxon>Bacteria</taxon>
        <taxon>Bacillati</taxon>
        <taxon>Actinomycetota</taxon>
        <taxon>Actinomycetes</taxon>
        <taxon>Actinomycetales</taxon>
        <taxon>Actinomycetaceae</taxon>
        <taxon>Actinomyces</taxon>
    </lineage>
</organism>
<dbReference type="PATRIC" id="fig|1227262.3.peg.1493"/>
<dbReference type="HOGENOM" id="CLU_2949823_0_0_11"/>
<evidence type="ECO:0000313" key="3">
    <source>
        <dbReference type="Proteomes" id="UP000016498"/>
    </source>
</evidence>
<comment type="caution">
    <text evidence="2">The sequence shown here is derived from an EMBL/GenBank/DDBJ whole genome shotgun (WGS) entry which is preliminary data.</text>
</comment>
<accession>U1Q8D2</accession>
<dbReference type="EMBL" id="AWSD01000194">
    <property type="protein sequence ID" value="ERH18329.1"/>
    <property type="molecule type" value="Genomic_DNA"/>
</dbReference>
<evidence type="ECO:0000313" key="2">
    <source>
        <dbReference type="EMBL" id="ERH18329.1"/>
    </source>
</evidence>
<evidence type="ECO:0000256" key="1">
    <source>
        <dbReference type="SAM" id="MobiDB-lite"/>
    </source>
</evidence>
<dbReference type="Proteomes" id="UP000016498">
    <property type="component" value="Unassembled WGS sequence"/>
</dbReference>
<dbReference type="AlphaFoldDB" id="U1Q8D2"/>
<feature type="region of interest" description="Disordered" evidence="1">
    <location>
        <begin position="17"/>
        <end position="59"/>
    </location>
</feature>
<reference evidence="2 3" key="1">
    <citation type="submission" date="2013-06" db="EMBL/GenBank/DDBJ databases">
        <authorList>
            <person name="Weinstock G."/>
            <person name="Sodergren E."/>
            <person name="Lobos E.A."/>
            <person name="Fulton L."/>
            <person name="Fulton R."/>
            <person name="Courtney L."/>
            <person name="Fronick C."/>
            <person name="O'Laughlin M."/>
            <person name="Godfrey J."/>
            <person name="Wilson R.M."/>
            <person name="Miner T."/>
            <person name="Farmer C."/>
            <person name="Delehaunty K."/>
            <person name="Cordes M."/>
            <person name="Minx P."/>
            <person name="Tomlinson C."/>
            <person name="Chen J."/>
            <person name="Wollam A."/>
            <person name="Pepin K.H."/>
            <person name="Bhonagiri V."/>
            <person name="Zhang X."/>
            <person name="Warren W."/>
            <person name="Mitreva M."/>
            <person name="Mardis E.R."/>
            <person name="Wilson R.K."/>
        </authorList>
    </citation>
    <scope>NUCLEOTIDE SEQUENCE [LARGE SCALE GENOMIC DNA]</scope>
    <source>
        <strain evidence="2 3">F0510</strain>
    </source>
</reference>
<proteinExistence type="predicted"/>